<evidence type="ECO:0000313" key="2">
    <source>
        <dbReference type="Proteomes" id="UP001139150"/>
    </source>
</evidence>
<dbReference type="PANTHER" id="PTHR39179">
    <property type="entry name" value="SPORE COAT PROTEIN I"/>
    <property type="match status" value="1"/>
</dbReference>
<keyword evidence="1" id="KW-0946">Virion</keyword>
<dbReference type="Gene3D" id="3.90.1200.10">
    <property type="match status" value="1"/>
</dbReference>
<name>A0A9X2I6J0_9BACI</name>
<organism evidence="1 2">
    <name type="scientific">Halalkalibacter alkaliphilus</name>
    <dbReference type="NCBI Taxonomy" id="2917993"/>
    <lineage>
        <taxon>Bacteria</taxon>
        <taxon>Bacillati</taxon>
        <taxon>Bacillota</taxon>
        <taxon>Bacilli</taxon>
        <taxon>Bacillales</taxon>
        <taxon>Bacillaceae</taxon>
        <taxon>Halalkalibacter</taxon>
    </lineage>
</organism>
<gene>
    <name evidence="1" type="primary">yutH</name>
    <name evidence="1" type="ORF">MF646_17555</name>
</gene>
<dbReference type="Proteomes" id="UP001139150">
    <property type="component" value="Unassembled WGS sequence"/>
</dbReference>
<dbReference type="NCBIfam" id="TIGR02905">
    <property type="entry name" value="spore_yutH"/>
    <property type="match status" value="1"/>
</dbReference>
<dbReference type="InterPro" id="IPR047175">
    <property type="entry name" value="CotS-like"/>
</dbReference>
<dbReference type="AlphaFoldDB" id="A0A9X2I6J0"/>
<accession>A0A9X2I6J0</accession>
<protein>
    <submittedName>
        <fullName evidence="1">Spore coat protein YutH</fullName>
    </submittedName>
</protein>
<sequence>MFERNLYDVYGIYCEKRFSIGAYEGFEADGKSYILLPKEECMSQEDEMIAFADFMRSIGDTSVLEPLYTLQRRRTGLIDGQEVYVCALPMTSERNEGHFRFQTLEEKGGHLAAIHHFGKQFSYQKRGYDFYGQWPKLWETRLEQLEGWYQQILYERPQSYVDEAFLFSYPYFMGLTENAIQYVVDATLDDPTRNQEKPTICHRRFTDRTWVVLSEEGDIVKRPTEFVYDHSCRDLAEWTRDQHLTEKNFPWGRLNEFLKGYEQYEPLSTYSWKLLYARLLFPLHYFEAIEAYYRSQIQEEKIHLGQSFFRMLENEYKNERFLKEFAETVLMNKGVGTTIVPPLDWL</sequence>
<dbReference type="PANTHER" id="PTHR39179:SF2">
    <property type="entry name" value="ENDOSPORE COAT-ASSOCIATED PROTEIN YUTH"/>
    <property type="match status" value="1"/>
</dbReference>
<dbReference type="RefSeq" id="WP_250097811.1">
    <property type="nucleotide sequence ID" value="NZ_JAKRYL010000021.1"/>
</dbReference>
<keyword evidence="2" id="KW-1185">Reference proteome</keyword>
<reference evidence="1" key="1">
    <citation type="submission" date="2022-02" db="EMBL/GenBank/DDBJ databases">
        <title>Halalkalibacter sp. nov. isolated from Lonar Lake, India.</title>
        <authorList>
            <person name="Joshi A."/>
            <person name="Thite S."/>
            <person name="Lodha T."/>
        </authorList>
    </citation>
    <scope>NUCLEOTIDE SEQUENCE</scope>
    <source>
        <strain evidence="1">MEB205</strain>
    </source>
</reference>
<dbReference type="EMBL" id="JAKRYL010000021">
    <property type="protein sequence ID" value="MCL7748927.1"/>
    <property type="molecule type" value="Genomic_DNA"/>
</dbReference>
<comment type="caution">
    <text evidence="1">The sequence shown here is derived from an EMBL/GenBank/DDBJ whole genome shotgun (WGS) entry which is preliminary data.</text>
</comment>
<proteinExistence type="predicted"/>
<dbReference type="GO" id="GO:0042601">
    <property type="term" value="C:endospore-forming forespore"/>
    <property type="evidence" value="ECO:0007669"/>
    <property type="project" value="TreeGrafter"/>
</dbReference>
<dbReference type="InterPro" id="IPR011009">
    <property type="entry name" value="Kinase-like_dom_sf"/>
</dbReference>
<dbReference type="SUPFAM" id="SSF56112">
    <property type="entry name" value="Protein kinase-like (PK-like)"/>
    <property type="match status" value="1"/>
</dbReference>
<dbReference type="InterPro" id="IPR014254">
    <property type="entry name" value="Spore_coat_YutH"/>
</dbReference>
<evidence type="ECO:0000313" key="1">
    <source>
        <dbReference type="EMBL" id="MCL7748927.1"/>
    </source>
</evidence>
<keyword evidence="1" id="KW-0167">Capsid protein</keyword>